<sequence>MSLGCARLQRSSVFMVVSTVDPDLQELQRYGKLWRACPNKKRNVRLRMEIRETQAAIMSCGLPSRLPGLQLEKEWEQVSYVGKIMNICSYFRSFFVDVLVHTQRINGSLEKGSYNNSKELTVRALEVPMDEGHGRANVKHPEQSRLLQHTLFYNFDIFVRVLTRRLHRYYFTVPIATIHFPEAAYPDHFLQFQLREGDARRLHGQGVFLRHVYGREYTDAIADLSRPPALIAGDVGVLGQHLDDLAATQGKLILSLCHIVVDSGEESERRAFAVGRHGRAAGRWPRRHHPGRAPIAPLLLTHAPRHCCSRRPLQHITLHTTKQRVWL</sequence>
<name>A0A2H1WQ30_SPOFR</name>
<reference evidence="1" key="1">
    <citation type="submission" date="2016-07" db="EMBL/GenBank/DDBJ databases">
        <authorList>
            <person name="Bretaudeau A."/>
        </authorList>
    </citation>
    <scope>NUCLEOTIDE SEQUENCE</scope>
    <source>
        <strain evidence="1">Rice</strain>
        <tissue evidence="1">Whole body</tissue>
    </source>
</reference>
<protein>
    <submittedName>
        <fullName evidence="1">SFRICE_029310</fullName>
    </submittedName>
</protein>
<evidence type="ECO:0000313" key="1">
    <source>
        <dbReference type="EMBL" id="SOQ55180.1"/>
    </source>
</evidence>
<dbReference type="AlphaFoldDB" id="A0A2H1WQ30"/>
<accession>A0A2H1WQ30</accession>
<dbReference type="EMBL" id="ODYU01010214">
    <property type="protein sequence ID" value="SOQ55180.1"/>
    <property type="molecule type" value="Genomic_DNA"/>
</dbReference>
<organism evidence="1">
    <name type="scientific">Spodoptera frugiperda</name>
    <name type="common">Fall armyworm</name>
    <dbReference type="NCBI Taxonomy" id="7108"/>
    <lineage>
        <taxon>Eukaryota</taxon>
        <taxon>Metazoa</taxon>
        <taxon>Ecdysozoa</taxon>
        <taxon>Arthropoda</taxon>
        <taxon>Hexapoda</taxon>
        <taxon>Insecta</taxon>
        <taxon>Pterygota</taxon>
        <taxon>Neoptera</taxon>
        <taxon>Endopterygota</taxon>
        <taxon>Lepidoptera</taxon>
        <taxon>Glossata</taxon>
        <taxon>Ditrysia</taxon>
        <taxon>Noctuoidea</taxon>
        <taxon>Noctuidae</taxon>
        <taxon>Amphipyrinae</taxon>
        <taxon>Spodoptera</taxon>
    </lineage>
</organism>
<proteinExistence type="predicted"/>
<gene>
    <name evidence="1" type="ORF">SFRICE_029310</name>
</gene>